<protein>
    <recommendedName>
        <fullName evidence="3">Transmembrane protein</fullName>
    </recommendedName>
</protein>
<keyword evidence="1" id="KW-1133">Transmembrane helix</keyword>
<reference evidence="2" key="1">
    <citation type="submission" date="2012-05" db="EMBL/GenBank/DDBJ databases">
        <authorList>
            <person name="Krishnakumar V."/>
            <person name="Cheung F."/>
            <person name="Xiao Y."/>
            <person name="Chan A."/>
            <person name="Moskal W.A."/>
            <person name="Town C.D."/>
        </authorList>
    </citation>
    <scope>NUCLEOTIDE SEQUENCE</scope>
</reference>
<feature type="transmembrane region" description="Helical" evidence="1">
    <location>
        <begin position="83"/>
        <end position="106"/>
    </location>
</feature>
<dbReference type="AlphaFoldDB" id="I3S3P2"/>
<keyword evidence="1" id="KW-0472">Membrane</keyword>
<accession>I3S3P2</accession>
<dbReference type="EMBL" id="BT135089">
    <property type="protein sequence ID" value="AFK34884.1"/>
    <property type="molecule type" value="mRNA"/>
</dbReference>
<proteinExistence type="evidence at transcript level"/>
<evidence type="ECO:0008006" key="3">
    <source>
        <dbReference type="Google" id="ProtNLM"/>
    </source>
</evidence>
<evidence type="ECO:0000313" key="2">
    <source>
        <dbReference type="EMBL" id="AFK34884.1"/>
    </source>
</evidence>
<organism evidence="2">
    <name type="scientific">Medicago truncatula</name>
    <name type="common">Barrel medic</name>
    <name type="synonym">Medicago tribuloides</name>
    <dbReference type="NCBI Taxonomy" id="3880"/>
    <lineage>
        <taxon>Eukaryota</taxon>
        <taxon>Viridiplantae</taxon>
        <taxon>Streptophyta</taxon>
        <taxon>Embryophyta</taxon>
        <taxon>Tracheophyta</taxon>
        <taxon>Spermatophyta</taxon>
        <taxon>Magnoliopsida</taxon>
        <taxon>eudicotyledons</taxon>
        <taxon>Gunneridae</taxon>
        <taxon>Pentapetalae</taxon>
        <taxon>rosids</taxon>
        <taxon>fabids</taxon>
        <taxon>Fabales</taxon>
        <taxon>Fabaceae</taxon>
        <taxon>Papilionoideae</taxon>
        <taxon>50 kb inversion clade</taxon>
        <taxon>NPAAA clade</taxon>
        <taxon>Hologalegina</taxon>
        <taxon>IRL clade</taxon>
        <taxon>Trifolieae</taxon>
        <taxon>Medicago</taxon>
    </lineage>
</organism>
<evidence type="ECO:0000256" key="1">
    <source>
        <dbReference type="SAM" id="Phobius"/>
    </source>
</evidence>
<keyword evidence="1" id="KW-0812">Transmembrane</keyword>
<name>I3S3P2_MEDTR</name>
<sequence length="108" mass="13246">MYFNLKKFISFKVITESSNKIGGNTRLTHQLCAKLFPQTMCIRPKFFPFFHTQTRHFQFQSLFSLTHQWRRCSSNFIHHHFGIFKIVSFTFKFISFFIIFIFIFFYEF</sequence>